<keyword evidence="2" id="KW-0732">Signal</keyword>
<keyword evidence="5" id="KW-1185">Reference proteome</keyword>
<comment type="similarity">
    <text evidence="1">Belongs to the bacterial secretin family.</text>
</comment>
<name>A0A2U1B267_9BACT</name>
<proteinExistence type="inferred from homology"/>
<dbReference type="RefSeq" id="WP_165832905.1">
    <property type="nucleotide sequence ID" value="NZ_CABMMC010000064.1"/>
</dbReference>
<evidence type="ECO:0000256" key="2">
    <source>
        <dbReference type="SAM" id="SignalP"/>
    </source>
</evidence>
<protein>
    <submittedName>
        <fullName evidence="4">Type II/III secretion system protein</fullName>
    </submittedName>
</protein>
<dbReference type="GeneID" id="78294935"/>
<dbReference type="AlphaFoldDB" id="A0A2U1B267"/>
<evidence type="ECO:0000313" key="4">
    <source>
        <dbReference type="EMBL" id="PVY42712.1"/>
    </source>
</evidence>
<feature type="chain" id="PRO_5015545971" evidence="2">
    <location>
        <begin position="27"/>
        <end position="479"/>
    </location>
</feature>
<dbReference type="PANTHER" id="PTHR30332">
    <property type="entry name" value="PROBABLE GENERAL SECRETION PATHWAY PROTEIN D"/>
    <property type="match status" value="1"/>
</dbReference>
<dbReference type="Pfam" id="PF00263">
    <property type="entry name" value="Secretin"/>
    <property type="match status" value="1"/>
</dbReference>
<dbReference type="GO" id="GO:0009306">
    <property type="term" value="P:protein secretion"/>
    <property type="evidence" value="ECO:0007669"/>
    <property type="project" value="InterPro"/>
</dbReference>
<organism evidence="4 5">
    <name type="scientific">Victivallis vadensis</name>
    <dbReference type="NCBI Taxonomy" id="172901"/>
    <lineage>
        <taxon>Bacteria</taxon>
        <taxon>Pseudomonadati</taxon>
        <taxon>Lentisphaerota</taxon>
        <taxon>Lentisphaeria</taxon>
        <taxon>Victivallales</taxon>
        <taxon>Victivallaceae</taxon>
        <taxon>Victivallis</taxon>
    </lineage>
</organism>
<feature type="domain" description="Type II/III secretion system secretin-like" evidence="3">
    <location>
        <begin position="371"/>
        <end position="447"/>
    </location>
</feature>
<dbReference type="PANTHER" id="PTHR30332:SF17">
    <property type="entry name" value="TYPE IV PILIATION SYSTEM PROTEIN DR_0774-RELATED"/>
    <property type="match status" value="1"/>
</dbReference>
<feature type="signal peptide" evidence="2">
    <location>
        <begin position="1"/>
        <end position="26"/>
    </location>
</feature>
<dbReference type="InterPro" id="IPR004846">
    <property type="entry name" value="T2SS/T3SS_dom"/>
</dbReference>
<dbReference type="GO" id="GO:0015627">
    <property type="term" value="C:type II protein secretion system complex"/>
    <property type="evidence" value="ECO:0007669"/>
    <property type="project" value="TreeGrafter"/>
</dbReference>
<comment type="caution">
    <text evidence="4">The sequence shown here is derived from an EMBL/GenBank/DDBJ whole genome shotgun (WGS) entry which is preliminary data.</text>
</comment>
<sequence length="479" mass="52821">MNYQSGGIKRITALLLAGAMSAAAFAAESKERTIVFNEDRNQHYMTTKTYELRHVRAHDILPFIKGAIKRFDDQSTIQSLDYAAGKKQYLVVSTGSQLLPYIDDMVAKLDYPSPKIDENGSAIEGDGVTRFVYCGKYRTSENMNHVVSQTFIDGFGSGASYFDVGSNMFYWKSSKSQGEAYLKFLTALDRPLPQLQVQLNIYVISDNNFRELGIDYLAWKNGPGAEIFATGFDFSNFYSVEHLQDFTNILSSGPIWDATGLGGILVAPNFDATFLRMLAQKGKAWTAASAMLTLTNDFTTPAATSWEDASYRFKFTPQLQNIVKDENQTTSLDALDGSEFSFYLSSPVICFGDDPAKKALTLMCNWNLEVNSLVETDNQGVATIDSNSFSSNLTLEAGTEKLLAVYDKHVVTEQYNGMPFLGEIPVLKYLFGAESKVDSKMRVFVTMSAVPVETKNIPNPAAGKVIEAAELAAANKTGF</sequence>
<gene>
    <name evidence="4" type="ORF">C8D82_11020</name>
</gene>
<dbReference type="Proteomes" id="UP000245959">
    <property type="component" value="Unassembled WGS sequence"/>
</dbReference>
<evidence type="ECO:0000313" key="5">
    <source>
        <dbReference type="Proteomes" id="UP000245959"/>
    </source>
</evidence>
<dbReference type="EMBL" id="QEKH01000010">
    <property type="protein sequence ID" value="PVY42712.1"/>
    <property type="molecule type" value="Genomic_DNA"/>
</dbReference>
<reference evidence="4 5" key="1">
    <citation type="submission" date="2018-04" db="EMBL/GenBank/DDBJ databases">
        <title>Genomic Encyclopedia of Type Strains, Phase IV (KMG-IV): sequencing the most valuable type-strain genomes for metagenomic binning, comparative biology and taxonomic classification.</title>
        <authorList>
            <person name="Goeker M."/>
        </authorList>
    </citation>
    <scope>NUCLEOTIDE SEQUENCE [LARGE SCALE GENOMIC DNA]</scope>
    <source>
        <strain evidence="4 5">DSM 14823</strain>
    </source>
</reference>
<dbReference type="InterPro" id="IPR050810">
    <property type="entry name" value="Bact_Secretion_Sys_Channel"/>
</dbReference>
<evidence type="ECO:0000256" key="1">
    <source>
        <dbReference type="RuleBase" id="RU004003"/>
    </source>
</evidence>
<accession>A0A2U1B267</accession>
<evidence type="ECO:0000259" key="3">
    <source>
        <dbReference type="Pfam" id="PF00263"/>
    </source>
</evidence>